<evidence type="ECO:0000256" key="1">
    <source>
        <dbReference type="PROSITE-ProRule" id="PRU00169"/>
    </source>
</evidence>
<evidence type="ECO:0000313" key="5">
    <source>
        <dbReference type="EMBL" id="WNM60040.1"/>
    </source>
</evidence>
<evidence type="ECO:0000256" key="2">
    <source>
        <dbReference type="PROSITE-ProRule" id="PRU00703"/>
    </source>
</evidence>
<dbReference type="CDD" id="cd00156">
    <property type="entry name" value="REC"/>
    <property type="match status" value="1"/>
</dbReference>
<dbReference type="InterPro" id="IPR001789">
    <property type="entry name" value="Sig_transdc_resp-reg_receiver"/>
</dbReference>
<dbReference type="InterPro" id="IPR011006">
    <property type="entry name" value="CheY-like_superfamily"/>
</dbReference>
<keyword evidence="1" id="KW-0597">Phosphoprotein</keyword>
<gene>
    <name evidence="5" type="ORF">PP769_09870</name>
</gene>
<dbReference type="InterPro" id="IPR052048">
    <property type="entry name" value="ST_Response_Regulator"/>
</dbReference>
<dbReference type="Gene3D" id="3.10.580.10">
    <property type="entry name" value="CBS-domain"/>
    <property type="match status" value="1"/>
</dbReference>
<dbReference type="SMART" id="SM00116">
    <property type="entry name" value="CBS"/>
    <property type="match status" value="1"/>
</dbReference>
<evidence type="ECO:0000259" key="3">
    <source>
        <dbReference type="PROSITE" id="PS50110"/>
    </source>
</evidence>
<dbReference type="CDD" id="cd02205">
    <property type="entry name" value="CBS_pair_SF"/>
    <property type="match status" value="1"/>
</dbReference>
<dbReference type="Pfam" id="PF00571">
    <property type="entry name" value="CBS"/>
    <property type="match status" value="1"/>
</dbReference>
<dbReference type="Gene3D" id="3.40.50.2300">
    <property type="match status" value="1"/>
</dbReference>
<evidence type="ECO:0000259" key="4">
    <source>
        <dbReference type="PROSITE" id="PS51371"/>
    </source>
</evidence>
<dbReference type="SUPFAM" id="SSF52172">
    <property type="entry name" value="CheY-like"/>
    <property type="match status" value="1"/>
</dbReference>
<dbReference type="PROSITE" id="PS51371">
    <property type="entry name" value="CBS"/>
    <property type="match status" value="1"/>
</dbReference>
<reference evidence="5 6" key="1">
    <citation type="submission" date="2023-01" db="EMBL/GenBank/DDBJ databases">
        <title>Cultivation and genomic characterization of new, ubiquitous marine nitrite-oxidizing bacteria from the Nitrospirales.</title>
        <authorList>
            <person name="Mueller A.J."/>
            <person name="Daebeler A."/>
            <person name="Herbold C.W."/>
            <person name="Kirkegaard R.H."/>
            <person name="Daims H."/>
        </authorList>
    </citation>
    <scope>NUCLEOTIDE SEQUENCE [LARGE SCALE GENOMIC DNA]</scope>
    <source>
        <strain evidence="5 6">VA</strain>
    </source>
</reference>
<protein>
    <submittedName>
        <fullName evidence="5">Response regulator</fullName>
    </submittedName>
</protein>
<dbReference type="AlphaFoldDB" id="A0AA96GGW6"/>
<dbReference type="KEGG" id="nall:PP769_09870"/>
<organism evidence="5 6">
    <name type="scientific">Candidatus Nitrospira allomarina</name>
    <dbReference type="NCBI Taxonomy" id="3020900"/>
    <lineage>
        <taxon>Bacteria</taxon>
        <taxon>Pseudomonadati</taxon>
        <taxon>Nitrospirota</taxon>
        <taxon>Nitrospiria</taxon>
        <taxon>Nitrospirales</taxon>
        <taxon>Nitrospiraceae</taxon>
        <taxon>Nitrospira</taxon>
    </lineage>
</organism>
<dbReference type="PANTHER" id="PTHR43228:SF1">
    <property type="entry name" value="TWO-COMPONENT RESPONSE REGULATOR ARR22"/>
    <property type="match status" value="1"/>
</dbReference>
<keyword evidence="6" id="KW-1185">Reference proteome</keyword>
<name>A0AA96GGW6_9BACT</name>
<dbReference type="Pfam" id="PF00072">
    <property type="entry name" value="Response_reg"/>
    <property type="match status" value="1"/>
</dbReference>
<dbReference type="RefSeq" id="WP_312646971.1">
    <property type="nucleotide sequence ID" value="NZ_CP116967.1"/>
</dbReference>
<dbReference type="InterPro" id="IPR046342">
    <property type="entry name" value="CBS_dom_sf"/>
</dbReference>
<feature type="domain" description="CBS" evidence="4">
    <location>
        <begin position="75"/>
        <end position="136"/>
    </location>
</feature>
<evidence type="ECO:0000313" key="6">
    <source>
        <dbReference type="Proteomes" id="UP001302719"/>
    </source>
</evidence>
<dbReference type="PANTHER" id="PTHR43228">
    <property type="entry name" value="TWO-COMPONENT RESPONSE REGULATOR"/>
    <property type="match status" value="1"/>
</dbReference>
<dbReference type="Proteomes" id="UP001302719">
    <property type="component" value="Chromosome"/>
</dbReference>
<feature type="domain" description="Response regulatory" evidence="3">
    <location>
        <begin position="216"/>
        <end position="330"/>
    </location>
</feature>
<sequence>MNHLFSSSPSAENLMNTAAVPLRPGRFEKGLALQFLSGQYSGWPVVDSTREILGVVTELRLLQACSRVNSLDELMVEDTMSTPVFVFEQDPLDVVMKLMVQSQVLRMPVVRERQLVGVISRGDVLRYSLPLSSPASQFVFSCGWCERVYDPSERLIGTDDWQTLDAYLSSHQLTFSDIEPAQTYCPSCLEILQALQTTSHGSSRAGTVVHQEVRPCLLVVDDDPSIAGLLVQALQEWGYEVLVARNGREGLDLLGGRCVDGILLDMHMPIMDGRTMLDELRWLGHQMPVLMMSGASETSLLRRMLQEGAQGFFLKPFHLASVQQACRKIFQNDEDKAEVSSRFHVA</sequence>
<feature type="modified residue" description="4-aspartylphosphate" evidence="1">
    <location>
        <position position="265"/>
    </location>
</feature>
<dbReference type="EMBL" id="CP116967">
    <property type="protein sequence ID" value="WNM60040.1"/>
    <property type="molecule type" value="Genomic_DNA"/>
</dbReference>
<dbReference type="SMART" id="SM00448">
    <property type="entry name" value="REC"/>
    <property type="match status" value="1"/>
</dbReference>
<dbReference type="GO" id="GO:0000160">
    <property type="term" value="P:phosphorelay signal transduction system"/>
    <property type="evidence" value="ECO:0007669"/>
    <property type="project" value="InterPro"/>
</dbReference>
<keyword evidence="2" id="KW-0129">CBS domain</keyword>
<dbReference type="SUPFAM" id="SSF54631">
    <property type="entry name" value="CBS-domain pair"/>
    <property type="match status" value="1"/>
</dbReference>
<accession>A0AA96GGW6</accession>
<dbReference type="InterPro" id="IPR000644">
    <property type="entry name" value="CBS_dom"/>
</dbReference>
<proteinExistence type="predicted"/>
<dbReference type="PROSITE" id="PS50110">
    <property type="entry name" value="RESPONSE_REGULATORY"/>
    <property type="match status" value="1"/>
</dbReference>